<comment type="caution">
    <text evidence="1">The sequence shown here is derived from an EMBL/GenBank/DDBJ whole genome shotgun (WGS) entry which is preliminary data.</text>
</comment>
<gene>
    <name evidence="1" type="ORF">Acr_23g0018450</name>
</gene>
<reference evidence="1 2" key="1">
    <citation type="submission" date="2019-07" db="EMBL/GenBank/DDBJ databases">
        <title>De Novo Assembly of kiwifruit Actinidia rufa.</title>
        <authorList>
            <person name="Sugita-Konishi S."/>
            <person name="Sato K."/>
            <person name="Mori E."/>
            <person name="Abe Y."/>
            <person name="Kisaki G."/>
            <person name="Hamano K."/>
            <person name="Suezawa K."/>
            <person name="Otani M."/>
            <person name="Fukuda T."/>
            <person name="Manabe T."/>
            <person name="Gomi K."/>
            <person name="Tabuchi M."/>
            <person name="Akimitsu K."/>
            <person name="Kataoka I."/>
        </authorList>
    </citation>
    <scope>NUCLEOTIDE SEQUENCE [LARGE SCALE GENOMIC DNA]</scope>
    <source>
        <strain evidence="2">cv. Fuchu</strain>
    </source>
</reference>
<proteinExistence type="predicted"/>
<dbReference type="EMBL" id="BJWL01000023">
    <property type="protein sequence ID" value="GFZ13460.1"/>
    <property type="molecule type" value="Genomic_DNA"/>
</dbReference>
<evidence type="ECO:0000313" key="2">
    <source>
        <dbReference type="Proteomes" id="UP000585474"/>
    </source>
</evidence>
<dbReference type="AlphaFoldDB" id="A0A7J0GRM4"/>
<sequence>MANDQSKRSQEDLMSKLQMLTLDHPHACVELEKVWMELSVLNKEKEHLVNQVRELDKGLVLKDDFQNQLCTITKERDKLMAKIEEHQNHDISL</sequence>
<keyword evidence="2" id="KW-1185">Reference proteome</keyword>
<name>A0A7J0GRM4_9ERIC</name>
<evidence type="ECO:0000313" key="1">
    <source>
        <dbReference type="EMBL" id="GFZ13460.1"/>
    </source>
</evidence>
<accession>A0A7J0GRM4</accession>
<dbReference type="Proteomes" id="UP000585474">
    <property type="component" value="Unassembled WGS sequence"/>
</dbReference>
<protein>
    <submittedName>
        <fullName evidence="1">Uncharacterized protein</fullName>
    </submittedName>
</protein>
<organism evidence="1 2">
    <name type="scientific">Actinidia rufa</name>
    <dbReference type="NCBI Taxonomy" id="165716"/>
    <lineage>
        <taxon>Eukaryota</taxon>
        <taxon>Viridiplantae</taxon>
        <taxon>Streptophyta</taxon>
        <taxon>Embryophyta</taxon>
        <taxon>Tracheophyta</taxon>
        <taxon>Spermatophyta</taxon>
        <taxon>Magnoliopsida</taxon>
        <taxon>eudicotyledons</taxon>
        <taxon>Gunneridae</taxon>
        <taxon>Pentapetalae</taxon>
        <taxon>asterids</taxon>
        <taxon>Ericales</taxon>
        <taxon>Actinidiaceae</taxon>
        <taxon>Actinidia</taxon>
    </lineage>
</organism>